<dbReference type="InterPro" id="IPR050469">
    <property type="entry name" value="Diguanylate_Cyclase"/>
</dbReference>
<dbReference type="AlphaFoldDB" id="A0A2D2DLH7"/>
<evidence type="ECO:0000259" key="5">
    <source>
        <dbReference type="PROSITE" id="PS50887"/>
    </source>
</evidence>
<feature type="modified residue" description="4-aspartylphosphate" evidence="3">
    <location>
        <position position="59"/>
    </location>
</feature>
<dbReference type="PANTHER" id="PTHR45138">
    <property type="entry name" value="REGULATORY COMPONENTS OF SENSORY TRANSDUCTION SYSTEM"/>
    <property type="match status" value="1"/>
</dbReference>
<feature type="domain" description="GGDEF" evidence="5">
    <location>
        <begin position="190"/>
        <end position="327"/>
    </location>
</feature>
<dbReference type="NCBIfam" id="TIGR00254">
    <property type="entry name" value="GGDEF"/>
    <property type="match status" value="1"/>
</dbReference>
<dbReference type="EMBL" id="CP024608">
    <property type="protein sequence ID" value="ATQ75810.1"/>
    <property type="molecule type" value="Genomic_DNA"/>
</dbReference>
<dbReference type="Gene3D" id="3.40.50.2300">
    <property type="match status" value="1"/>
</dbReference>
<evidence type="ECO:0000256" key="3">
    <source>
        <dbReference type="PROSITE-ProRule" id="PRU00169"/>
    </source>
</evidence>
<reference evidence="6" key="1">
    <citation type="submission" date="2017-10" db="EMBL/GenBank/DDBJ databases">
        <title>Massilia psychrophilum sp. nov., a novel purple-pigmented bacterium isolated from Tianshan glacier, Xinjiang Municipality, China.</title>
        <authorList>
            <person name="Wang H."/>
        </authorList>
    </citation>
    <scope>NUCLEOTIDE SEQUENCE [LARGE SCALE GENOMIC DNA]</scope>
    <source>
        <strain evidence="6">B2</strain>
    </source>
</reference>
<accession>A0A2D2DLH7</accession>
<dbReference type="InterPro" id="IPR011006">
    <property type="entry name" value="CheY-like_superfamily"/>
</dbReference>
<dbReference type="InterPro" id="IPR029787">
    <property type="entry name" value="Nucleotide_cyclase"/>
</dbReference>
<evidence type="ECO:0000256" key="2">
    <source>
        <dbReference type="ARBA" id="ARBA00034247"/>
    </source>
</evidence>
<dbReference type="SUPFAM" id="SSF52172">
    <property type="entry name" value="CheY-like"/>
    <property type="match status" value="1"/>
</dbReference>
<dbReference type="SMART" id="SM00448">
    <property type="entry name" value="REC"/>
    <property type="match status" value="1"/>
</dbReference>
<dbReference type="Proteomes" id="UP000229897">
    <property type="component" value="Chromosome"/>
</dbReference>
<dbReference type="OrthoDB" id="9813903at2"/>
<dbReference type="GO" id="GO:1902201">
    <property type="term" value="P:negative regulation of bacterial-type flagellum-dependent cell motility"/>
    <property type="evidence" value="ECO:0007669"/>
    <property type="project" value="TreeGrafter"/>
</dbReference>
<evidence type="ECO:0000259" key="4">
    <source>
        <dbReference type="PROSITE" id="PS50110"/>
    </source>
</evidence>
<feature type="domain" description="Response regulatory" evidence="4">
    <location>
        <begin position="9"/>
        <end position="126"/>
    </location>
</feature>
<dbReference type="SUPFAM" id="SSF55073">
    <property type="entry name" value="Nucleotide cyclase"/>
    <property type="match status" value="1"/>
</dbReference>
<evidence type="ECO:0000256" key="1">
    <source>
        <dbReference type="ARBA" id="ARBA00012528"/>
    </source>
</evidence>
<dbReference type="SMART" id="SM00267">
    <property type="entry name" value="GGDEF"/>
    <property type="match status" value="1"/>
</dbReference>
<sequence>MIEKPLQARVLLVDDQPLVLEQLRRLMQAQPDIAVEVESRAEAAVQTARLFCPTVILQDLAMPGFDGYELLARYRQVEELANVPVVILSGHSGAAATERCFRLGANDYLVKIPDTIELLARIRHHSAAFVARAKRDHAFEMVSASHRELVVANARLAKLNALDELTGVGNRRSFDAAMATEWSGALRHSKPLSLVMCDIDLFKRYNDSFGHVGGDFCLVAIATALAGQLRRPSDKLARYGGEEFAIILPDTDLGGAMLMAEMCRRRVEGLGQAGCAAELKAQVTMSFGVASATPTREARVLALVEAADGALFEAKRAGRNAVRHAEGDSGRQSP</sequence>
<dbReference type="GO" id="GO:0005886">
    <property type="term" value="C:plasma membrane"/>
    <property type="evidence" value="ECO:0007669"/>
    <property type="project" value="TreeGrafter"/>
</dbReference>
<name>A0A2D2DLH7_9BURK</name>
<evidence type="ECO:0000313" key="7">
    <source>
        <dbReference type="Proteomes" id="UP000229897"/>
    </source>
</evidence>
<dbReference type="InterPro" id="IPR043128">
    <property type="entry name" value="Rev_trsase/Diguanyl_cyclase"/>
</dbReference>
<dbReference type="GO" id="GO:0000160">
    <property type="term" value="P:phosphorelay signal transduction system"/>
    <property type="evidence" value="ECO:0007669"/>
    <property type="project" value="InterPro"/>
</dbReference>
<protein>
    <recommendedName>
        <fullName evidence="1">diguanylate cyclase</fullName>
        <ecNumber evidence="1">2.7.7.65</ecNumber>
    </recommendedName>
</protein>
<gene>
    <name evidence="6" type="ORF">CR152_15705</name>
</gene>
<dbReference type="Pfam" id="PF00990">
    <property type="entry name" value="GGDEF"/>
    <property type="match status" value="1"/>
</dbReference>
<dbReference type="FunFam" id="3.30.70.270:FF:000001">
    <property type="entry name" value="Diguanylate cyclase domain protein"/>
    <property type="match status" value="1"/>
</dbReference>
<dbReference type="GO" id="GO:0052621">
    <property type="term" value="F:diguanylate cyclase activity"/>
    <property type="evidence" value="ECO:0007669"/>
    <property type="project" value="UniProtKB-EC"/>
</dbReference>
<keyword evidence="7" id="KW-1185">Reference proteome</keyword>
<comment type="catalytic activity">
    <reaction evidence="2">
        <text>2 GTP = 3',3'-c-di-GMP + 2 diphosphate</text>
        <dbReference type="Rhea" id="RHEA:24898"/>
        <dbReference type="ChEBI" id="CHEBI:33019"/>
        <dbReference type="ChEBI" id="CHEBI:37565"/>
        <dbReference type="ChEBI" id="CHEBI:58805"/>
        <dbReference type="EC" id="2.7.7.65"/>
    </reaction>
</comment>
<organism evidence="6 7">
    <name type="scientific">Massilia violaceinigra</name>
    <dbReference type="NCBI Taxonomy" id="2045208"/>
    <lineage>
        <taxon>Bacteria</taxon>
        <taxon>Pseudomonadati</taxon>
        <taxon>Pseudomonadota</taxon>
        <taxon>Betaproteobacteria</taxon>
        <taxon>Burkholderiales</taxon>
        <taxon>Oxalobacteraceae</taxon>
        <taxon>Telluria group</taxon>
        <taxon>Massilia</taxon>
    </lineage>
</organism>
<keyword evidence="3" id="KW-0597">Phosphoprotein</keyword>
<dbReference type="EC" id="2.7.7.65" evidence="1"/>
<dbReference type="CDD" id="cd01949">
    <property type="entry name" value="GGDEF"/>
    <property type="match status" value="1"/>
</dbReference>
<dbReference type="PANTHER" id="PTHR45138:SF9">
    <property type="entry name" value="DIGUANYLATE CYCLASE DGCM-RELATED"/>
    <property type="match status" value="1"/>
</dbReference>
<dbReference type="InterPro" id="IPR000160">
    <property type="entry name" value="GGDEF_dom"/>
</dbReference>
<dbReference type="PROSITE" id="PS50110">
    <property type="entry name" value="RESPONSE_REGULATORY"/>
    <property type="match status" value="1"/>
</dbReference>
<dbReference type="KEGG" id="mass:CR152_15705"/>
<evidence type="ECO:0000313" key="6">
    <source>
        <dbReference type="EMBL" id="ATQ75810.1"/>
    </source>
</evidence>
<dbReference type="Pfam" id="PF00072">
    <property type="entry name" value="Response_reg"/>
    <property type="match status" value="1"/>
</dbReference>
<dbReference type="InterPro" id="IPR001789">
    <property type="entry name" value="Sig_transdc_resp-reg_receiver"/>
</dbReference>
<dbReference type="PROSITE" id="PS50887">
    <property type="entry name" value="GGDEF"/>
    <property type="match status" value="1"/>
</dbReference>
<proteinExistence type="predicted"/>
<dbReference type="RefSeq" id="WP_099875886.1">
    <property type="nucleotide sequence ID" value="NZ_CP024608.1"/>
</dbReference>
<dbReference type="GO" id="GO:0043709">
    <property type="term" value="P:cell adhesion involved in single-species biofilm formation"/>
    <property type="evidence" value="ECO:0007669"/>
    <property type="project" value="TreeGrafter"/>
</dbReference>
<dbReference type="Gene3D" id="3.30.70.270">
    <property type="match status" value="1"/>
</dbReference>